<name>A0A9N9HNC5_9GLOM</name>
<accession>A0A9N9HNC5</accession>
<feature type="compositionally biased region" description="Basic and acidic residues" evidence="1">
    <location>
        <begin position="53"/>
        <end position="71"/>
    </location>
</feature>
<dbReference type="EMBL" id="CAJVQA010010531">
    <property type="protein sequence ID" value="CAG8697867.1"/>
    <property type="molecule type" value="Genomic_DNA"/>
</dbReference>
<keyword evidence="3" id="KW-1185">Reference proteome</keyword>
<feature type="region of interest" description="Disordered" evidence="1">
    <location>
        <begin position="41"/>
        <end position="71"/>
    </location>
</feature>
<evidence type="ECO:0000313" key="3">
    <source>
        <dbReference type="Proteomes" id="UP000789759"/>
    </source>
</evidence>
<evidence type="ECO:0000313" key="2">
    <source>
        <dbReference type="EMBL" id="CAG8697867.1"/>
    </source>
</evidence>
<proteinExistence type="predicted"/>
<evidence type="ECO:0000256" key="1">
    <source>
        <dbReference type="SAM" id="MobiDB-lite"/>
    </source>
</evidence>
<protein>
    <submittedName>
        <fullName evidence="2">19329_t:CDS:1</fullName>
    </submittedName>
</protein>
<comment type="caution">
    <text evidence="2">The sequence shown here is derived from an EMBL/GenBank/DDBJ whole genome shotgun (WGS) entry which is preliminary data.</text>
</comment>
<dbReference type="Proteomes" id="UP000789759">
    <property type="component" value="Unassembled WGS sequence"/>
</dbReference>
<reference evidence="2" key="1">
    <citation type="submission" date="2021-06" db="EMBL/GenBank/DDBJ databases">
        <authorList>
            <person name="Kallberg Y."/>
            <person name="Tangrot J."/>
            <person name="Rosling A."/>
        </authorList>
    </citation>
    <scope>NUCLEOTIDE SEQUENCE</scope>
    <source>
        <strain evidence="2">FL966</strain>
    </source>
</reference>
<organism evidence="2 3">
    <name type="scientific">Cetraspora pellucida</name>
    <dbReference type="NCBI Taxonomy" id="1433469"/>
    <lineage>
        <taxon>Eukaryota</taxon>
        <taxon>Fungi</taxon>
        <taxon>Fungi incertae sedis</taxon>
        <taxon>Mucoromycota</taxon>
        <taxon>Glomeromycotina</taxon>
        <taxon>Glomeromycetes</taxon>
        <taxon>Diversisporales</taxon>
        <taxon>Gigasporaceae</taxon>
        <taxon>Cetraspora</taxon>
    </lineage>
</organism>
<dbReference type="AlphaFoldDB" id="A0A9N9HNC5"/>
<sequence>MMINFKKSREKYQKKKIDVSKSILQTRNQTINEINISTQNQKSISKNQKRSIRKEEWSIPKNQEKNTKKEK</sequence>
<gene>
    <name evidence="2" type="ORF">CPELLU_LOCUS11659</name>
</gene>